<accession>A0AAE0G262</accession>
<comment type="similarity">
    <text evidence="2">Belongs to the OXA1/ALB3/YidC (TC 2.A.9.2) family.</text>
</comment>
<evidence type="ECO:0000256" key="5">
    <source>
        <dbReference type="ARBA" id="ARBA00023136"/>
    </source>
</evidence>
<organism evidence="9 10">
    <name type="scientific">Cymbomonas tetramitiformis</name>
    <dbReference type="NCBI Taxonomy" id="36881"/>
    <lineage>
        <taxon>Eukaryota</taxon>
        <taxon>Viridiplantae</taxon>
        <taxon>Chlorophyta</taxon>
        <taxon>Pyramimonadophyceae</taxon>
        <taxon>Pyramimonadales</taxon>
        <taxon>Pyramimonadaceae</taxon>
        <taxon>Cymbomonas</taxon>
    </lineage>
</organism>
<dbReference type="InterPro" id="IPR001708">
    <property type="entry name" value="YidC/ALB3/OXA1/COX18"/>
</dbReference>
<evidence type="ECO:0000259" key="8">
    <source>
        <dbReference type="Pfam" id="PF02096"/>
    </source>
</evidence>
<dbReference type="AlphaFoldDB" id="A0AAE0G262"/>
<evidence type="ECO:0000256" key="3">
    <source>
        <dbReference type="ARBA" id="ARBA00022692"/>
    </source>
</evidence>
<evidence type="ECO:0000256" key="1">
    <source>
        <dbReference type="ARBA" id="ARBA00004141"/>
    </source>
</evidence>
<feature type="transmembrane region" description="Helical" evidence="7">
    <location>
        <begin position="69"/>
        <end position="94"/>
    </location>
</feature>
<sequence length="326" mass="35919">MSIEVTDNVSQDTLVNEFAANLPADAAESSQAVVAAVQHVSEVAAIPSDWANIRVLMQLLETLHESSGLPWWATIIGTTFLLRTAILPVGAYAMRNTARLQLASAELQPRQQEFSNLVATGIQDPELTKERSRYMRDVAAIYSKHGTNPVSAMLPLFFQGPLFISFFYALNNMSEHCASFQTGGPAMIPYLLDLSVPDPYGILPVLNSASFLLLAEFGMADGMENNPAAGKIKIFLRVLGVAMIPMTMDFSKGVFVYWMTSNVFSAGQSKLLRHPKFKDYFGIPDISHLKTPEQEAEAQAEALKKMQELKVLPAGLRPHKKKKKKT</sequence>
<reference evidence="9 10" key="1">
    <citation type="journal article" date="2015" name="Genome Biol. Evol.">
        <title>Comparative Genomics of a Bacterivorous Green Alga Reveals Evolutionary Causalities and Consequences of Phago-Mixotrophic Mode of Nutrition.</title>
        <authorList>
            <person name="Burns J.A."/>
            <person name="Paasch A."/>
            <person name="Narechania A."/>
            <person name="Kim E."/>
        </authorList>
    </citation>
    <scope>NUCLEOTIDE SEQUENCE [LARGE SCALE GENOMIC DNA]</scope>
    <source>
        <strain evidence="9 10">PLY_AMNH</strain>
    </source>
</reference>
<comment type="subcellular location">
    <subcellularLocation>
        <location evidence="1 6">Membrane</location>
        <topology evidence="1 6">Multi-pass membrane protein</topology>
    </subcellularLocation>
</comment>
<comment type="caution">
    <text evidence="9">The sequence shown here is derived from an EMBL/GenBank/DDBJ whole genome shotgun (WGS) entry which is preliminary data.</text>
</comment>
<dbReference type="CDD" id="cd20069">
    <property type="entry name" value="5TM_Oxa1-like"/>
    <property type="match status" value="1"/>
</dbReference>
<evidence type="ECO:0000256" key="6">
    <source>
        <dbReference type="RuleBase" id="RU003945"/>
    </source>
</evidence>
<dbReference type="NCBIfam" id="TIGR03592">
    <property type="entry name" value="yidC_oxa1_cterm"/>
    <property type="match status" value="1"/>
</dbReference>
<proteinExistence type="inferred from homology"/>
<evidence type="ECO:0000313" key="10">
    <source>
        <dbReference type="Proteomes" id="UP001190700"/>
    </source>
</evidence>
<dbReference type="GO" id="GO:0032979">
    <property type="term" value="P:protein insertion into mitochondrial inner membrane from matrix"/>
    <property type="evidence" value="ECO:0007669"/>
    <property type="project" value="TreeGrafter"/>
</dbReference>
<dbReference type="PANTHER" id="PTHR12428">
    <property type="entry name" value="OXA1"/>
    <property type="match status" value="1"/>
</dbReference>
<feature type="domain" description="Membrane insertase YidC/Oxa/ALB C-terminal" evidence="8">
    <location>
        <begin position="71"/>
        <end position="272"/>
    </location>
</feature>
<evidence type="ECO:0000256" key="7">
    <source>
        <dbReference type="SAM" id="Phobius"/>
    </source>
</evidence>
<dbReference type="PANTHER" id="PTHR12428:SF65">
    <property type="entry name" value="CYTOCHROME C OXIDASE ASSEMBLY PROTEIN COX18, MITOCHONDRIAL"/>
    <property type="match status" value="1"/>
</dbReference>
<comment type="similarity">
    <text evidence="6">Belongs to the OXA1/ALB3/YidC family.</text>
</comment>
<evidence type="ECO:0000256" key="2">
    <source>
        <dbReference type="ARBA" id="ARBA00010583"/>
    </source>
</evidence>
<dbReference type="GO" id="GO:0032977">
    <property type="term" value="F:membrane insertase activity"/>
    <property type="evidence" value="ECO:0007669"/>
    <property type="project" value="InterPro"/>
</dbReference>
<protein>
    <recommendedName>
        <fullName evidence="8">Membrane insertase YidC/Oxa/ALB C-terminal domain-containing protein</fullName>
    </recommendedName>
</protein>
<dbReference type="InterPro" id="IPR028055">
    <property type="entry name" value="YidC/Oxa/ALB_C"/>
</dbReference>
<dbReference type="Pfam" id="PF02096">
    <property type="entry name" value="60KD_IMP"/>
    <property type="match status" value="1"/>
</dbReference>
<evidence type="ECO:0000256" key="4">
    <source>
        <dbReference type="ARBA" id="ARBA00022989"/>
    </source>
</evidence>
<keyword evidence="3 6" id="KW-0812">Transmembrane</keyword>
<keyword evidence="4 7" id="KW-1133">Transmembrane helix</keyword>
<keyword evidence="5 7" id="KW-0472">Membrane</keyword>
<dbReference type="Proteomes" id="UP001190700">
    <property type="component" value="Unassembled WGS sequence"/>
</dbReference>
<gene>
    <name evidence="9" type="ORF">CYMTET_21325</name>
</gene>
<dbReference type="EMBL" id="LGRX02010495">
    <property type="protein sequence ID" value="KAK3270277.1"/>
    <property type="molecule type" value="Genomic_DNA"/>
</dbReference>
<name>A0AAE0G262_9CHLO</name>
<dbReference type="GO" id="GO:0005743">
    <property type="term" value="C:mitochondrial inner membrane"/>
    <property type="evidence" value="ECO:0007669"/>
    <property type="project" value="TreeGrafter"/>
</dbReference>
<evidence type="ECO:0000313" key="9">
    <source>
        <dbReference type="EMBL" id="KAK3270277.1"/>
    </source>
</evidence>
<keyword evidence="10" id="KW-1185">Reference proteome</keyword>